<organism evidence="7 8">
    <name type="scientific">Kangiella geojedonensis</name>
    <dbReference type="NCBI Taxonomy" id="914150"/>
    <lineage>
        <taxon>Bacteria</taxon>
        <taxon>Pseudomonadati</taxon>
        <taxon>Pseudomonadota</taxon>
        <taxon>Gammaproteobacteria</taxon>
        <taxon>Kangiellales</taxon>
        <taxon>Kangiellaceae</taxon>
        <taxon>Kangiella</taxon>
    </lineage>
</organism>
<dbReference type="InterPro" id="IPR004358">
    <property type="entry name" value="Sig_transdc_His_kin-like_C"/>
</dbReference>
<keyword evidence="3" id="KW-0597">Phosphoprotein</keyword>
<dbReference type="GO" id="GO:0000155">
    <property type="term" value="F:phosphorelay sensor kinase activity"/>
    <property type="evidence" value="ECO:0007669"/>
    <property type="project" value="InterPro"/>
</dbReference>
<feature type="transmembrane region" description="Helical" evidence="5">
    <location>
        <begin position="122"/>
        <end position="139"/>
    </location>
</feature>
<dbReference type="Pfam" id="PF00512">
    <property type="entry name" value="HisKA"/>
    <property type="match status" value="1"/>
</dbReference>
<evidence type="ECO:0000256" key="3">
    <source>
        <dbReference type="ARBA" id="ARBA00022553"/>
    </source>
</evidence>
<dbReference type="Gene3D" id="1.10.287.130">
    <property type="match status" value="1"/>
</dbReference>
<sequence length="529" mass="59813">MLNNNKKIEFGWQFLRYYSVVRLVLALLLLLLPYIFNAEVNLYDVDTYTSVAISYLIIANLLLFMAFVEHQFRIQALSHPLIDIVFIALLAYSGNQNTAIYILMMSLVSIVGLFLTRHRGGLLYGLFACGAVILIRYYREDDISISDFSDLSLQIAGILAVTVLANILARRMTDYEVETLEQSQSIHRMHQLNKQIIDKMNRGVIVIDSGNTIQHINQTAWYGLGLPENPIGKPLKLVADELSYQLSKVRKDQKSTAHGLEPEEGLPFRTTNTGPQLLPRFIPLVEGERILITLDNYSEVMKRAHQLKLASLGQLTANIAHEVKNPLSAVSQATALLAEKDYIPSEDSQLIEIIQRQSKRINEIIENVQKVSKSKPPNREAIVLNRFVKRFIKEYAQGLKFEPVITLEEIDEELMVAFDQGQLKQVLSNLFDNGLKFSYINTKEYRLHIAAGQDPVSEDLFLDVIDEGTGVTLEQKEKIFEPFYTTAHDGTGLGLYISKELCEANQARLDCIPVAFGGACFRISFDSYN</sequence>
<dbReference type="PATRIC" id="fig|914150.5.peg.1250"/>
<evidence type="ECO:0000256" key="1">
    <source>
        <dbReference type="ARBA" id="ARBA00000085"/>
    </source>
</evidence>
<keyword evidence="7" id="KW-0418">Kinase</keyword>
<dbReference type="Proteomes" id="UP000034071">
    <property type="component" value="Chromosome"/>
</dbReference>
<feature type="transmembrane region" description="Helical" evidence="5">
    <location>
        <begin position="20"/>
        <end position="36"/>
    </location>
</feature>
<dbReference type="AlphaFoldDB" id="A0A0F6RCN3"/>
<dbReference type="EC" id="2.7.13.3" evidence="2"/>
<dbReference type="PANTHER" id="PTHR43065">
    <property type="entry name" value="SENSOR HISTIDINE KINASE"/>
    <property type="match status" value="1"/>
</dbReference>
<keyword evidence="5" id="KW-0472">Membrane</keyword>
<comment type="catalytic activity">
    <reaction evidence="1">
        <text>ATP + protein L-histidine = ADP + protein N-phospho-L-histidine.</text>
        <dbReference type="EC" id="2.7.13.3"/>
    </reaction>
</comment>
<feature type="transmembrane region" description="Helical" evidence="5">
    <location>
        <begin position="98"/>
        <end position="115"/>
    </location>
</feature>
<dbReference type="RefSeq" id="WP_046562344.1">
    <property type="nucleotide sequence ID" value="NZ_CP010975.1"/>
</dbReference>
<dbReference type="CDD" id="cd00075">
    <property type="entry name" value="HATPase"/>
    <property type="match status" value="1"/>
</dbReference>
<evidence type="ECO:0000256" key="4">
    <source>
        <dbReference type="SAM" id="MobiDB-lite"/>
    </source>
</evidence>
<dbReference type="PANTHER" id="PTHR43065:SF52">
    <property type="entry name" value="SENSOR PROTEIN KINASE PILS"/>
    <property type="match status" value="1"/>
</dbReference>
<gene>
    <name evidence="7" type="ORF">TQ33_1233</name>
</gene>
<dbReference type="SMART" id="SM00387">
    <property type="entry name" value="HATPase_c"/>
    <property type="match status" value="1"/>
</dbReference>
<protein>
    <recommendedName>
        <fullName evidence="2">histidine kinase</fullName>
        <ecNumber evidence="2">2.7.13.3</ecNumber>
    </recommendedName>
</protein>
<dbReference type="HOGENOM" id="CLU_000445_114_39_6"/>
<evidence type="ECO:0000256" key="5">
    <source>
        <dbReference type="SAM" id="Phobius"/>
    </source>
</evidence>
<dbReference type="Pfam" id="PF02518">
    <property type="entry name" value="HATPase_c"/>
    <property type="match status" value="1"/>
</dbReference>
<dbReference type="Gene3D" id="3.30.565.10">
    <property type="entry name" value="Histidine kinase-like ATPase, C-terminal domain"/>
    <property type="match status" value="1"/>
</dbReference>
<dbReference type="SUPFAM" id="SSF55874">
    <property type="entry name" value="ATPase domain of HSP90 chaperone/DNA topoisomerase II/histidine kinase"/>
    <property type="match status" value="1"/>
</dbReference>
<keyword evidence="5" id="KW-1133">Transmembrane helix</keyword>
<keyword evidence="5" id="KW-0812">Transmembrane</keyword>
<dbReference type="InterPro" id="IPR005467">
    <property type="entry name" value="His_kinase_dom"/>
</dbReference>
<feature type="transmembrane region" description="Helical" evidence="5">
    <location>
        <begin position="151"/>
        <end position="169"/>
    </location>
</feature>
<dbReference type="PROSITE" id="PS50109">
    <property type="entry name" value="HIS_KIN"/>
    <property type="match status" value="1"/>
</dbReference>
<dbReference type="STRING" id="914150.TQ33_1233"/>
<dbReference type="InterPro" id="IPR003594">
    <property type="entry name" value="HATPase_dom"/>
</dbReference>
<reference evidence="7 8" key="1">
    <citation type="submission" date="2015-02" db="EMBL/GenBank/DDBJ databases">
        <title>Complete genome sequence of Kangiella geojedonensis strain YCS-5T.</title>
        <authorList>
            <person name="Kim K.M."/>
        </authorList>
    </citation>
    <scope>NUCLEOTIDE SEQUENCE [LARGE SCALE GENOMIC DNA]</scope>
    <source>
        <strain evidence="7 8">YCS-5</strain>
    </source>
</reference>
<evidence type="ECO:0000256" key="2">
    <source>
        <dbReference type="ARBA" id="ARBA00012438"/>
    </source>
</evidence>
<keyword evidence="7" id="KW-0808">Transferase</keyword>
<dbReference type="InterPro" id="IPR036097">
    <property type="entry name" value="HisK_dim/P_sf"/>
</dbReference>
<accession>A0A0F6RCN3</accession>
<dbReference type="OrthoDB" id="9792686at2"/>
<dbReference type="Pfam" id="PF25323">
    <property type="entry name" value="6TM_PilS"/>
    <property type="match status" value="1"/>
</dbReference>
<dbReference type="SMART" id="SM00388">
    <property type="entry name" value="HisKA"/>
    <property type="match status" value="1"/>
</dbReference>
<keyword evidence="8" id="KW-1185">Reference proteome</keyword>
<evidence type="ECO:0000259" key="6">
    <source>
        <dbReference type="PROSITE" id="PS50109"/>
    </source>
</evidence>
<feature type="transmembrane region" description="Helical" evidence="5">
    <location>
        <begin position="74"/>
        <end position="92"/>
    </location>
</feature>
<evidence type="ECO:0000313" key="7">
    <source>
        <dbReference type="EMBL" id="AKE52191.1"/>
    </source>
</evidence>
<proteinExistence type="predicted"/>
<dbReference type="PRINTS" id="PR00344">
    <property type="entry name" value="BCTRLSENSOR"/>
</dbReference>
<feature type="domain" description="Histidine kinase" evidence="6">
    <location>
        <begin position="318"/>
        <end position="529"/>
    </location>
</feature>
<dbReference type="CDD" id="cd00082">
    <property type="entry name" value="HisKA"/>
    <property type="match status" value="1"/>
</dbReference>
<dbReference type="InterPro" id="IPR003661">
    <property type="entry name" value="HisK_dim/P_dom"/>
</dbReference>
<feature type="region of interest" description="Disordered" evidence="4">
    <location>
        <begin position="253"/>
        <end position="272"/>
    </location>
</feature>
<dbReference type="Gene3D" id="3.30.450.20">
    <property type="entry name" value="PAS domain"/>
    <property type="match status" value="1"/>
</dbReference>
<evidence type="ECO:0000313" key="8">
    <source>
        <dbReference type="Proteomes" id="UP000034071"/>
    </source>
</evidence>
<feature type="transmembrane region" description="Helical" evidence="5">
    <location>
        <begin position="48"/>
        <end position="67"/>
    </location>
</feature>
<dbReference type="EMBL" id="CP010975">
    <property type="protein sequence ID" value="AKE52191.1"/>
    <property type="molecule type" value="Genomic_DNA"/>
</dbReference>
<dbReference type="SUPFAM" id="SSF47384">
    <property type="entry name" value="Homodimeric domain of signal transducing histidine kinase"/>
    <property type="match status" value="1"/>
</dbReference>
<dbReference type="InterPro" id="IPR036890">
    <property type="entry name" value="HATPase_C_sf"/>
</dbReference>
<name>A0A0F6RCN3_9GAMM</name>
<dbReference type="KEGG" id="kge:TQ33_1233"/>